<feature type="compositionally biased region" description="Basic and acidic residues" evidence="13">
    <location>
        <begin position="676"/>
        <end position="686"/>
    </location>
</feature>
<feature type="region of interest" description="Disordered" evidence="13">
    <location>
        <begin position="1150"/>
        <end position="1179"/>
    </location>
</feature>
<evidence type="ECO:0000256" key="11">
    <source>
        <dbReference type="ARBA" id="ARBA00023242"/>
    </source>
</evidence>
<evidence type="ECO:0000256" key="12">
    <source>
        <dbReference type="ARBA" id="ARBA00038112"/>
    </source>
</evidence>
<keyword evidence="17" id="KW-1185">Reference proteome</keyword>
<dbReference type="Gene3D" id="1.10.150.20">
    <property type="entry name" value="5' to 3' exonuclease, C-terminal subdomain"/>
    <property type="match status" value="1"/>
</dbReference>
<dbReference type="CDD" id="cd09904">
    <property type="entry name" value="H3TH_XPG"/>
    <property type="match status" value="1"/>
</dbReference>
<keyword evidence="8" id="KW-0378">Hydrolase</keyword>
<evidence type="ECO:0000313" key="17">
    <source>
        <dbReference type="Proteomes" id="UP000242180"/>
    </source>
</evidence>
<dbReference type="PRINTS" id="PR00853">
    <property type="entry name" value="XPGRADSUPER"/>
</dbReference>
<feature type="region of interest" description="Disordered" evidence="13">
    <location>
        <begin position="361"/>
        <end position="400"/>
    </location>
</feature>
<dbReference type="InterPro" id="IPR006084">
    <property type="entry name" value="XPG/Rad2"/>
</dbReference>
<dbReference type="InterPro" id="IPR001044">
    <property type="entry name" value="XPG/Rad2_eukaryotes"/>
</dbReference>
<name>A0A1X2H9Q4_SYNRA</name>
<evidence type="ECO:0000256" key="5">
    <source>
        <dbReference type="ARBA" id="ARBA00022723"/>
    </source>
</evidence>
<gene>
    <name evidence="16" type="ORF">BCR43DRAFT_492882</name>
</gene>
<dbReference type="Proteomes" id="UP000242180">
    <property type="component" value="Unassembled WGS sequence"/>
</dbReference>
<evidence type="ECO:0000256" key="1">
    <source>
        <dbReference type="ARBA" id="ARBA00001946"/>
    </source>
</evidence>
<feature type="domain" description="XPG-I" evidence="14">
    <location>
        <begin position="916"/>
        <end position="985"/>
    </location>
</feature>
<evidence type="ECO:0000256" key="3">
    <source>
        <dbReference type="ARBA" id="ARBA00005283"/>
    </source>
</evidence>
<dbReference type="SMART" id="SM00485">
    <property type="entry name" value="XPGN"/>
    <property type="match status" value="1"/>
</dbReference>
<keyword evidence="7" id="KW-0227">DNA damage</keyword>
<keyword evidence="5" id="KW-0479">Metal-binding</keyword>
<dbReference type="Gene3D" id="3.40.50.1010">
    <property type="entry name" value="5'-nuclease"/>
    <property type="match status" value="2"/>
</dbReference>
<dbReference type="GO" id="GO:0006289">
    <property type="term" value="P:nucleotide-excision repair"/>
    <property type="evidence" value="ECO:0007669"/>
    <property type="project" value="InterPro"/>
</dbReference>
<keyword evidence="9" id="KW-0460">Magnesium</keyword>
<dbReference type="PANTHER" id="PTHR16171:SF7">
    <property type="entry name" value="DNA REPAIR PROTEIN RAD2"/>
    <property type="match status" value="1"/>
</dbReference>
<dbReference type="InParanoid" id="A0A1X2H9Q4"/>
<evidence type="ECO:0000313" key="16">
    <source>
        <dbReference type="EMBL" id="ORY95368.1"/>
    </source>
</evidence>
<evidence type="ECO:0000256" key="8">
    <source>
        <dbReference type="ARBA" id="ARBA00022801"/>
    </source>
</evidence>
<keyword evidence="11" id="KW-0539">Nucleus</keyword>
<dbReference type="EMBL" id="MCGN01000006">
    <property type="protein sequence ID" value="ORY95368.1"/>
    <property type="molecule type" value="Genomic_DNA"/>
</dbReference>
<evidence type="ECO:0000256" key="13">
    <source>
        <dbReference type="SAM" id="MobiDB-lite"/>
    </source>
</evidence>
<dbReference type="AlphaFoldDB" id="A0A1X2H9Q4"/>
<dbReference type="Pfam" id="PF00752">
    <property type="entry name" value="XPG_N"/>
    <property type="match status" value="1"/>
</dbReference>
<protein>
    <recommendedName>
        <fullName evidence="18">PIN domain-like protein</fullName>
    </recommendedName>
</protein>
<proteinExistence type="inferred from homology"/>
<dbReference type="InterPro" id="IPR006085">
    <property type="entry name" value="XPG_DNA_repair_N"/>
</dbReference>
<evidence type="ECO:0000256" key="10">
    <source>
        <dbReference type="ARBA" id="ARBA00023204"/>
    </source>
</evidence>
<comment type="similarity">
    <text evidence="12">Belongs to the XPG/RAD2 endonuclease family. GEN subfamily.</text>
</comment>
<dbReference type="GO" id="GO:0046872">
    <property type="term" value="F:metal ion binding"/>
    <property type="evidence" value="ECO:0007669"/>
    <property type="project" value="UniProtKB-KW"/>
</dbReference>
<sequence>MGVQGLWTLLGPAARPVQLESLRNRKMAVDASIWIHQFMRTMRDKEGNALRNGHLLGFFRRLLKLLFFNIKPVFVFDGGAPALKRSTIRDRRRRREGVVTSMRRTAEKILSAQVKSHVLAEEERRRRGQAAEPVEEANEQAKQSIQWKKRDQFELPPLASESVEQHKDDPRLATREELLDFIEEFKPADQDIDSEAFFALPPEIQYEIVQDLKLKSRQTSWARLEEMVRQSRTALDFSKQQIKLLVHRNDMTQRMMQINERDPAADATTALPTRIAGQRGREYILTKNEDVSSGLGWKLPGMTTENPIHVDAPEKPRQEQPLFNALQIKSAAPQLSSAGSGDKVKDAVASNPKLAALFADVESDEDVEADADTDEDDEPLFLSQPPRRPSQPELMSEENPVYPNDAEVLNQVINRIYEQDEQEELETMEEQGVPEELLSASDFLAQWQNKTPDAFIYLHSFNDEYKHLLRDAIFNLDVSALESQLARVQKQLGKSSGRDEIALESLSFHEAFLTSVLKWKRAQPLDEKEDSDEGFEEVEEAKGRSDSTGGITDVARTAEARPTPMVLDDEEDEDGIRLMPLDSGSNMNAAQVASVPSGISAEGVKPIDFSLTSLQPESKAVLDEAAQAADKTKEKDTPHAPSPDVAEEPKAVRDVVFNEEGLNKTMPESQSQLDARATEETKKEEEPNAISILEPTSLSEESVVETEAYEKATPLSTKKPEPAEEPILPQEPKLAEEFGVAEESGVVEELRLTKDLTLAEKSGLPKESTLLPEEPKLKEEPEQATEADTLLETQNETDEASREPNTVFTTPIVDTEDISMDTAAQTTGEEKGYHNEEAALQADQGYNSDEELLGTADAEEAEYAHFVSDISDKALDSVRAELDQDLKELNKQQRKEMGNTDDITDQMVRDIQEMLRLFGIPYVVSPMEAEAQCAELVRQSLVEGIVTDDSDVFLFGATRIYKNMFNQRKYVECYVAQDIEREMQLDRRKLIQLAFLLGSDYTDGIPGIGPVAAMEILAEFSDEPDEADLLAPLRRFRAWYFSGGAEDTESQRKLRKKHKNLDFPEDFPNPLVVEAYYAPMVDDSPQPFEWGVPELDSLRLFMMESFSWPEKKADEVLVPVIREMNKRKSLGQQTNIHSYFDSSAGMANAYQPHQRKAHSSKRVQNIVDQWRTKRARKRK</sequence>
<dbReference type="PRINTS" id="PR00066">
    <property type="entry name" value="XRODRMPGMNTG"/>
</dbReference>
<comment type="caution">
    <text evidence="16">The sequence shown here is derived from an EMBL/GenBank/DDBJ whole genome shotgun (WGS) entry which is preliminary data.</text>
</comment>
<accession>A0A1X2H9Q4</accession>
<feature type="region of interest" description="Disordered" evidence="13">
    <location>
        <begin position="120"/>
        <end position="146"/>
    </location>
</feature>
<evidence type="ECO:0008006" key="18">
    <source>
        <dbReference type="Google" id="ProtNLM"/>
    </source>
</evidence>
<dbReference type="GO" id="GO:0003697">
    <property type="term" value="F:single-stranded DNA binding"/>
    <property type="evidence" value="ECO:0007669"/>
    <property type="project" value="InterPro"/>
</dbReference>
<keyword evidence="10" id="KW-0234">DNA repair</keyword>
<feature type="compositionally biased region" description="Acidic residues" evidence="13">
    <location>
        <begin position="527"/>
        <end position="539"/>
    </location>
</feature>
<dbReference type="SMART" id="SM00279">
    <property type="entry name" value="HhH2"/>
    <property type="match status" value="1"/>
</dbReference>
<feature type="region of interest" description="Disordered" evidence="13">
    <location>
        <begin position="523"/>
        <end position="572"/>
    </location>
</feature>
<feature type="region of interest" description="Disordered" evidence="13">
    <location>
        <begin position="758"/>
        <end position="819"/>
    </location>
</feature>
<feature type="region of interest" description="Disordered" evidence="13">
    <location>
        <begin position="623"/>
        <end position="732"/>
    </location>
</feature>
<keyword evidence="4" id="KW-0540">Nuclease</keyword>
<dbReference type="InterPro" id="IPR029060">
    <property type="entry name" value="PIN-like_dom_sf"/>
</dbReference>
<dbReference type="OMA" id="PNSMDFS"/>
<comment type="cofactor">
    <cofactor evidence="1">
        <name>Mg(2+)</name>
        <dbReference type="ChEBI" id="CHEBI:18420"/>
    </cofactor>
</comment>
<dbReference type="GO" id="GO:0048256">
    <property type="term" value="F:flap endonuclease activity"/>
    <property type="evidence" value="ECO:0007669"/>
    <property type="project" value="UniProtKB-ARBA"/>
</dbReference>
<dbReference type="InterPro" id="IPR019974">
    <property type="entry name" value="XPG_CS"/>
</dbReference>
<comment type="similarity">
    <text evidence="3">Belongs to the XPG/RAD2 endonuclease family. XPG subfamily.</text>
</comment>
<dbReference type="PANTHER" id="PTHR16171">
    <property type="entry name" value="DNA REPAIR PROTEIN COMPLEMENTING XP-G CELLS-RELATED"/>
    <property type="match status" value="1"/>
</dbReference>
<dbReference type="STRING" id="13706.A0A1X2H9Q4"/>
<evidence type="ECO:0000256" key="2">
    <source>
        <dbReference type="ARBA" id="ARBA00004123"/>
    </source>
</evidence>
<evidence type="ECO:0000256" key="6">
    <source>
        <dbReference type="ARBA" id="ARBA00022759"/>
    </source>
</evidence>
<evidence type="ECO:0000259" key="14">
    <source>
        <dbReference type="SMART" id="SM00484"/>
    </source>
</evidence>
<dbReference type="InterPro" id="IPR008918">
    <property type="entry name" value="HhH2"/>
</dbReference>
<comment type="subcellular location">
    <subcellularLocation>
        <location evidence="2">Nucleus</location>
    </subcellularLocation>
</comment>
<dbReference type="OrthoDB" id="31113at2759"/>
<dbReference type="SMART" id="SM00484">
    <property type="entry name" value="XPGI"/>
    <property type="match status" value="1"/>
</dbReference>
<feature type="compositionally biased region" description="Acidic residues" evidence="13">
    <location>
        <begin position="361"/>
        <end position="379"/>
    </location>
</feature>
<organism evidence="16 17">
    <name type="scientific">Syncephalastrum racemosum</name>
    <name type="common">Filamentous fungus</name>
    <dbReference type="NCBI Taxonomy" id="13706"/>
    <lineage>
        <taxon>Eukaryota</taxon>
        <taxon>Fungi</taxon>
        <taxon>Fungi incertae sedis</taxon>
        <taxon>Mucoromycota</taxon>
        <taxon>Mucoromycotina</taxon>
        <taxon>Mucoromycetes</taxon>
        <taxon>Mucorales</taxon>
        <taxon>Syncephalastraceae</taxon>
        <taxon>Syncephalastrum</taxon>
    </lineage>
</organism>
<reference evidence="16 17" key="1">
    <citation type="submission" date="2016-07" db="EMBL/GenBank/DDBJ databases">
        <title>Pervasive Adenine N6-methylation of Active Genes in Fungi.</title>
        <authorList>
            <consortium name="DOE Joint Genome Institute"/>
            <person name="Mondo S.J."/>
            <person name="Dannebaum R.O."/>
            <person name="Kuo R.C."/>
            <person name="Labutti K."/>
            <person name="Haridas S."/>
            <person name="Kuo A."/>
            <person name="Salamov A."/>
            <person name="Ahrendt S.R."/>
            <person name="Lipzen A."/>
            <person name="Sullivan W."/>
            <person name="Andreopoulos W.B."/>
            <person name="Clum A."/>
            <person name="Lindquist E."/>
            <person name="Daum C."/>
            <person name="Ramamoorthy G.K."/>
            <person name="Gryganskyi A."/>
            <person name="Culley D."/>
            <person name="Magnuson J.K."/>
            <person name="James T.Y."/>
            <person name="O'Malley M.A."/>
            <person name="Stajich J.E."/>
            <person name="Spatafora J.W."/>
            <person name="Visel A."/>
            <person name="Grigoriev I.V."/>
        </authorList>
    </citation>
    <scope>NUCLEOTIDE SEQUENCE [LARGE SCALE GENOMIC DNA]</scope>
    <source>
        <strain evidence="16 17">NRRL 2496</strain>
    </source>
</reference>
<keyword evidence="6" id="KW-0255">Endonuclease</keyword>
<dbReference type="InterPro" id="IPR036279">
    <property type="entry name" value="5-3_exonuclease_C_sf"/>
</dbReference>
<dbReference type="CDD" id="cd09868">
    <property type="entry name" value="PIN_XPG_RAD2"/>
    <property type="match status" value="2"/>
</dbReference>
<evidence type="ECO:0000256" key="7">
    <source>
        <dbReference type="ARBA" id="ARBA00022763"/>
    </source>
</evidence>
<dbReference type="FunFam" id="1.10.150.20:FF:000030">
    <property type="entry name" value="Flap endonuclease GEN-like 1"/>
    <property type="match status" value="1"/>
</dbReference>
<evidence type="ECO:0000259" key="15">
    <source>
        <dbReference type="SMART" id="SM00485"/>
    </source>
</evidence>
<dbReference type="SUPFAM" id="SSF88723">
    <property type="entry name" value="PIN domain-like"/>
    <property type="match status" value="1"/>
</dbReference>
<dbReference type="FunCoup" id="A0A1X2H9Q4">
    <property type="interactions" value="467"/>
</dbReference>
<evidence type="ECO:0000256" key="9">
    <source>
        <dbReference type="ARBA" id="ARBA00022842"/>
    </source>
</evidence>
<dbReference type="SUPFAM" id="SSF47807">
    <property type="entry name" value="5' to 3' exonuclease, C-terminal subdomain"/>
    <property type="match status" value="1"/>
</dbReference>
<dbReference type="InterPro" id="IPR006086">
    <property type="entry name" value="XPG-I_dom"/>
</dbReference>
<dbReference type="Pfam" id="PF00867">
    <property type="entry name" value="XPG_I"/>
    <property type="match status" value="1"/>
</dbReference>
<dbReference type="GO" id="GO:0005634">
    <property type="term" value="C:nucleus"/>
    <property type="evidence" value="ECO:0007669"/>
    <property type="project" value="UniProtKB-SubCell"/>
</dbReference>
<dbReference type="PROSITE" id="PS00841">
    <property type="entry name" value="XPG_1"/>
    <property type="match status" value="1"/>
</dbReference>
<feature type="domain" description="XPG N-terminal" evidence="15">
    <location>
        <begin position="1"/>
        <end position="98"/>
    </location>
</feature>
<evidence type="ECO:0000256" key="4">
    <source>
        <dbReference type="ARBA" id="ARBA00022722"/>
    </source>
</evidence>